<accession>A0A0V0GRT0</accession>
<protein>
    <submittedName>
        <fullName evidence="1">Putative ovule protein</fullName>
    </submittedName>
</protein>
<reference evidence="1" key="1">
    <citation type="submission" date="2015-12" db="EMBL/GenBank/DDBJ databases">
        <title>Gene expression during late stages of embryo sac development: a critical building block for successful pollen-pistil interactions.</title>
        <authorList>
            <person name="Liu Y."/>
            <person name="Joly V."/>
            <person name="Sabar M."/>
            <person name="Matton D.P."/>
        </authorList>
    </citation>
    <scope>NUCLEOTIDE SEQUENCE</scope>
</reference>
<proteinExistence type="predicted"/>
<sequence length="61" mass="6817">MHTFSGIASACTPGKSPPKLSDLQHFAEQKELYLCKCGVHENSHFLLLDNFAESFSFPLFV</sequence>
<dbReference type="EMBL" id="GEDG01032962">
    <property type="protein sequence ID" value="JAP10525.1"/>
    <property type="molecule type" value="Transcribed_RNA"/>
</dbReference>
<name>A0A0V0GRT0_SOLCH</name>
<dbReference type="AlphaFoldDB" id="A0A0V0GRT0"/>
<organism evidence="1">
    <name type="scientific">Solanum chacoense</name>
    <name type="common">Chaco potato</name>
    <dbReference type="NCBI Taxonomy" id="4108"/>
    <lineage>
        <taxon>Eukaryota</taxon>
        <taxon>Viridiplantae</taxon>
        <taxon>Streptophyta</taxon>
        <taxon>Embryophyta</taxon>
        <taxon>Tracheophyta</taxon>
        <taxon>Spermatophyta</taxon>
        <taxon>Magnoliopsida</taxon>
        <taxon>eudicotyledons</taxon>
        <taxon>Gunneridae</taxon>
        <taxon>Pentapetalae</taxon>
        <taxon>asterids</taxon>
        <taxon>lamiids</taxon>
        <taxon>Solanales</taxon>
        <taxon>Solanaceae</taxon>
        <taxon>Solanoideae</taxon>
        <taxon>Solaneae</taxon>
        <taxon>Solanum</taxon>
    </lineage>
</organism>
<evidence type="ECO:0000313" key="1">
    <source>
        <dbReference type="EMBL" id="JAP10525.1"/>
    </source>
</evidence>